<organism evidence="7 8">
    <name type="scientific">Allokutzneria albata</name>
    <name type="common">Kibdelosporangium albatum</name>
    <dbReference type="NCBI Taxonomy" id="211114"/>
    <lineage>
        <taxon>Bacteria</taxon>
        <taxon>Bacillati</taxon>
        <taxon>Actinomycetota</taxon>
        <taxon>Actinomycetes</taxon>
        <taxon>Pseudonocardiales</taxon>
        <taxon>Pseudonocardiaceae</taxon>
        <taxon>Allokutzneria</taxon>
    </lineage>
</organism>
<reference evidence="7 8" key="1">
    <citation type="submission" date="2016-10" db="EMBL/GenBank/DDBJ databases">
        <authorList>
            <person name="de Groot N.N."/>
        </authorList>
    </citation>
    <scope>NUCLEOTIDE SEQUENCE [LARGE SCALE GENOMIC DNA]</scope>
    <source>
        <strain evidence="7 8">DSM 44149</strain>
    </source>
</reference>
<evidence type="ECO:0000313" key="8">
    <source>
        <dbReference type="Proteomes" id="UP000183376"/>
    </source>
</evidence>
<accession>A0A1G9R6Z2</accession>
<dbReference type="GO" id="GO:0004252">
    <property type="term" value="F:serine-type endopeptidase activity"/>
    <property type="evidence" value="ECO:0007669"/>
    <property type="project" value="InterPro"/>
</dbReference>
<keyword evidence="5" id="KW-0732">Signal</keyword>
<dbReference type="GO" id="GO:0016020">
    <property type="term" value="C:membrane"/>
    <property type="evidence" value="ECO:0007669"/>
    <property type="project" value="TreeGrafter"/>
</dbReference>
<dbReference type="InterPro" id="IPR036852">
    <property type="entry name" value="Peptidase_S8/S53_dom_sf"/>
</dbReference>
<dbReference type="GO" id="GO:0012505">
    <property type="term" value="C:endomembrane system"/>
    <property type="evidence" value="ECO:0007669"/>
    <property type="project" value="UniProtKB-ARBA"/>
</dbReference>
<feature type="region of interest" description="Disordered" evidence="4">
    <location>
        <begin position="165"/>
        <end position="187"/>
    </location>
</feature>
<feature type="compositionally biased region" description="Basic and acidic residues" evidence="4">
    <location>
        <begin position="537"/>
        <end position="547"/>
    </location>
</feature>
<feature type="signal peptide" evidence="5">
    <location>
        <begin position="1"/>
        <end position="33"/>
    </location>
</feature>
<evidence type="ECO:0000256" key="4">
    <source>
        <dbReference type="SAM" id="MobiDB-lite"/>
    </source>
</evidence>
<feature type="domain" description="P/Homo B" evidence="6">
    <location>
        <begin position="768"/>
        <end position="934"/>
    </location>
</feature>
<dbReference type="Pfam" id="PF01483">
    <property type="entry name" value="P_proprotein"/>
    <property type="match status" value="1"/>
</dbReference>
<dbReference type="InterPro" id="IPR034075">
    <property type="entry name" value="Glr3161-like_dom"/>
</dbReference>
<dbReference type="PROSITE" id="PS00138">
    <property type="entry name" value="SUBTILASE_SER"/>
    <property type="match status" value="1"/>
</dbReference>
<dbReference type="EMBL" id="LT629701">
    <property type="protein sequence ID" value="SDM18890.1"/>
    <property type="molecule type" value="Genomic_DNA"/>
</dbReference>
<name>A0A1G9R6Z2_ALLAB</name>
<dbReference type="GO" id="GO:0005737">
    <property type="term" value="C:cytoplasm"/>
    <property type="evidence" value="ECO:0007669"/>
    <property type="project" value="UniProtKB-ARBA"/>
</dbReference>
<dbReference type="GO" id="GO:0016485">
    <property type="term" value="P:protein processing"/>
    <property type="evidence" value="ECO:0007669"/>
    <property type="project" value="TreeGrafter"/>
</dbReference>
<gene>
    <name evidence="7" type="ORF">SAMN04489726_0259</name>
</gene>
<feature type="chain" id="PRO_5009245445" evidence="5">
    <location>
        <begin position="34"/>
        <end position="934"/>
    </location>
</feature>
<keyword evidence="1" id="KW-0645">Protease</keyword>
<evidence type="ECO:0000256" key="5">
    <source>
        <dbReference type="SAM" id="SignalP"/>
    </source>
</evidence>
<dbReference type="PANTHER" id="PTHR42884">
    <property type="entry name" value="PROPROTEIN CONVERTASE SUBTILISIN/KEXIN-RELATED"/>
    <property type="match status" value="1"/>
</dbReference>
<dbReference type="Proteomes" id="UP000183376">
    <property type="component" value="Chromosome I"/>
</dbReference>
<feature type="region of interest" description="Disordered" evidence="4">
    <location>
        <begin position="511"/>
        <end position="577"/>
    </location>
</feature>
<dbReference type="AlphaFoldDB" id="A0A1G9R6Z2"/>
<keyword evidence="3" id="KW-0720">Serine protease</keyword>
<dbReference type="eggNOG" id="COG1361">
    <property type="taxonomic scope" value="Bacteria"/>
</dbReference>
<keyword evidence="2" id="KW-0378">Hydrolase</keyword>
<dbReference type="InterPro" id="IPR008979">
    <property type="entry name" value="Galactose-bd-like_sf"/>
</dbReference>
<evidence type="ECO:0000256" key="1">
    <source>
        <dbReference type="ARBA" id="ARBA00022670"/>
    </source>
</evidence>
<dbReference type="Gene3D" id="3.40.50.200">
    <property type="entry name" value="Peptidase S8/S53 domain"/>
    <property type="match status" value="2"/>
</dbReference>
<dbReference type="PROSITE" id="PS51829">
    <property type="entry name" value="P_HOMO_B"/>
    <property type="match status" value="1"/>
</dbReference>
<evidence type="ECO:0000256" key="2">
    <source>
        <dbReference type="ARBA" id="ARBA00022801"/>
    </source>
</evidence>
<dbReference type="STRING" id="211114.SAMN04489726_0259"/>
<protein>
    <submittedName>
        <fullName evidence="7">Proprotein convertase P-domain-containing protein</fullName>
    </submittedName>
</protein>
<dbReference type="Gene3D" id="2.60.120.260">
    <property type="entry name" value="Galactose-binding domain-like"/>
    <property type="match status" value="1"/>
</dbReference>
<dbReference type="SUPFAM" id="SSF49785">
    <property type="entry name" value="Galactose-binding domain-like"/>
    <property type="match status" value="1"/>
</dbReference>
<dbReference type="eggNOG" id="COG4935">
    <property type="taxonomic scope" value="Bacteria"/>
</dbReference>
<evidence type="ECO:0000259" key="6">
    <source>
        <dbReference type="PROSITE" id="PS51829"/>
    </source>
</evidence>
<dbReference type="InterPro" id="IPR002884">
    <property type="entry name" value="P_dom"/>
</dbReference>
<dbReference type="CDD" id="cd05562">
    <property type="entry name" value="Peptidases_S53_like"/>
    <property type="match status" value="1"/>
</dbReference>
<dbReference type="InterPro" id="IPR000209">
    <property type="entry name" value="Peptidase_S8/S53_dom"/>
</dbReference>
<proteinExistence type="predicted"/>
<evidence type="ECO:0000256" key="3">
    <source>
        <dbReference type="ARBA" id="ARBA00022825"/>
    </source>
</evidence>
<dbReference type="Pfam" id="PF00082">
    <property type="entry name" value="Peptidase_S8"/>
    <property type="match status" value="1"/>
</dbReference>
<dbReference type="SUPFAM" id="SSF52743">
    <property type="entry name" value="Subtilisin-like"/>
    <property type="match status" value="1"/>
</dbReference>
<sequence>MARALRPSRSIGTVTAGAAALLLAIGVVSPAQAQGKADPGRLNDTSAAQIAELQRIKGSLSKAESKVDSRLVVENRIRRGALTANLPHLNTGVAVTDAETVLVDIRADKVTDLLTGAIRKAGGAIRHTSPRTRTVRAELPLGAVNGIAAREDVLLIDAASEAMTSRATSPGELRTSATRGESKEAKANRLAEQAKAAVRTRSAALTSQGDRAHAADTARSQFRISGLGVKLCALSDGVDSLAALQAAGELPEVDVLAGQEGGGDEGSAMLEILHDVAPGAALGFATAFNGDASFADNIRALRFEKKCDVIVDDVLYFNESPFQDGIIAQAVNDVTKDGALFFSSAGNEGNVVDGSAGHWEGNFVDSGKSVGRFAGSAHDFDATPAGTQIVNPLSAASRGIPVLLWWNDALGRSTNDYDLYLLDGAGNVVGFSQNVQTGQADPYERVNPSTGGLNVAVVKFRGDDKYLSLSALRGRFRDSGDLKGYNTPGVTRGHSAAKDAFSVAATPAAGAWTGTQEPGDPANPAGPYPDTFSGSSKLERFSSDGPRRVFFNADGSPVASPAGEVRQKPDITAADGVTTKTPGFSPFFGTSAAAPHAAAIAGLVLSGNPGMSTADMRDALTRTALDIAAPGVDNRAGAGIVMADKVLAYTGASPQPLAKAESPTVVPTTGNPYLKPGDTAEVKLPVRNGGDGTAASVSVVLTSPTPGVTVGPRSKSYGTIEPGQTALNSFTLTVPSGHQVGVPVTLEAKVSFAGSLSPTTQRFAIPVGQPSSETKTFSYTGAPVAIPDGNTEGVSVQLPVSGVGLPSKIAFSVDGATCSATEGSTTVGIDHTYVSDLVGTLTSPGGVTATLFQRNGGNGNNLCQVVFDDSAAQPFASVTQTQAPFTGTWRPTTALNQLAKVSADGTWTFKVVDAVSSDKGSIRSVSLRLNGYVN</sequence>
<dbReference type="InterPro" id="IPR023828">
    <property type="entry name" value="Peptidase_S8_Ser-AS"/>
</dbReference>
<dbReference type="PANTHER" id="PTHR42884:SF14">
    <property type="entry name" value="NEUROENDOCRINE CONVERTASE 1"/>
    <property type="match status" value="1"/>
</dbReference>
<keyword evidence="8" id="KW-1185">Reference proteome</keyword>
<evidence type="ECO:0000313" key="7">
    <source>
        <dbReference type="EMBL" id="SDM18890.1"/>
    </source>
</evidence>